<evidence type="ECO:0000313" key="1">
    <source>
        <dbReference type="EMBL" id="MBB3231065.1"/>
    </source>
</evidence>
<gene>
    <name evidence="1" type="ORF">FHR97_001917</name>
</gene>
<comment type="caution">
    <text evidence="1">The sequence shown here is derived from an EMBL/GenBank/DDBJ whole genome shotgun (WGS) entry which is preliminary data.</text>
</comment>
<dbReference type="AlphaFoldDB" id="A0A7W5EVF0"/>
<proteinExistence type="predicted"/>
<organism evidence="1 2">
    <name type="scientific">Halomonas stenophila</name>
    <dbReference type="NCBI Taxonomy" id="795312"/>
    <lineage>
        <taxon>Bacteria</taxon>
        <taxon>Pseudomonadati</taxon>
        <taxon>Pseudomonadota</taxon>
        <taxon>Gammaproteobacteria</taxon>
        <taxon>Oceanospirillales</taxon>
        <taxon>Halomonadaceae</taxon>
        <taxon>Halomonas</taxon>
    </lineage>
</organism>
<sequence length="119" mass="13426">MPRSTELPTEYSHDWLERLDGRTRLAQAVRQRYTALTTDLGGHENLSYQRRSLAKRAVWMEATIEQAEAALARGDEVDHGAITQKINSLLGLYKTLGLDRVAQPVESIKDILDKHKAAQ</sequence>
<evidence type="ECO:0000313" key="2">
    <source>
        <dbReference type="Proteomes" id="UP000518892"/>
    </source>
</evidence>
<name>A0A7W5EVF0_9GAMM</name>
<dbReference type="RefSeq" id="WP_183383553.1">
    <property type="nucleotide sequence ID" value="NZ_JACHXR010000004.1"/>
</dbReference>
<accession>A0A7W5EVF0</accession>
<dbReference type="Proteomes" id="UP000518892">
    <property type="component" value="Unassembled WGS sequence"/>
</dbReference>
<dbReference type="EMBL" id="JACHXR010000004">
    <property type="protein sequence ID" value="MBB3231065.1"/>
    <property type="molecule type" value="Genomic_DNA"/>
</dbReference>
<protein>
    <submittedName>
        <fullName evidence="1">Uncharacterized protein</fullName>
    </submittedName>
</protein>
<reference evidence="1 2" key="1">
    <citation type="submission" date="2020-08" db="EMBL/GenBank/DDBJ databases">
        <title>Genomic Encyclopedia of Type Strains, Phase III (KMG-III): the genomes of soil and plant-associated and newly described type strains.</title>
        <authorList>
            <person name="Whitman W."/>
        </authorList>
    </citation>
    <scope>NUCLEOTIDE SEQUENCE [LARGE SCALE GENOMIC DNA]</scope>
    <source>
        <strain evidence="1 2">CECT 7744</strain>
    </source>
</reference>
<keyword evidence="2" id="KW-1185">Reference proteome</keyword>